<protein>
    <submittedName>
        <fullName evidence="3">Uncharacterized protein</fullName>
    </submittedName>
</protein>
<dbReference type="Gene3D" id="3.30.200.20">
    <property type="entry name" value="Phosphorylase Kinase, domain 1"/>
    <property type="match status" value="1"/>
</dbReference>
<sequence length="77" mass="8918">MKRTSQVYAMKIMNKWDMLKRGEASCFREERDVLVNGDKRWITQLHFAFQDENYLVSPGGRALWGAWSTQGLGRGHG</sequence>
<dbReference type="SUPFAM" id="SSF56112">
    <property type="entry name" value="Protein kinase-like (PK-like)"/>
    <property type="match status" value="1"/>
</dbReference>
<reference evidence="4" key="2">
    <citation type="journal article" date="2013" name="Nat. Genet.">
        <title>The draft genomes of soft-shell turtle and green sea turtle yield insights into the development and evolution of the turtle-specific body plan.</title>
        <authorList>
            <person name="Wang Z."/>
            <person name="Pascual-Anaya J."/>
            <person name="Zadissa A."/>
            <person name="Li W."/>
            <person name="Niimura Y."/>
            <person name="Huang Z."/>
            <person name="Li C."/>
            <person name="White S."/>
            <person name="Xiong Z."/>
            <person name="Fang D."/>
            <person name="Wang B."/>
            <person name="Ming Y."/>
            <person name="Chen Y."/>
            <person name="Zheng Y."/>
            <person name="Kuraku S."/>
            <person name="Pignatelli M."/>
            <person name="Herrero J."/>
            <person name="Beal K."/>
            <person name="Nozawa M."/>
            <person name="Li Q."/>
            <person name="Wang J."/>
            <person name="Zhang H."/>
            <person name="Yu L."/>
            <person name="Shigenobu S."/>
            <person name="Wang J."/>
            <person name="Liu J."/>
            <person name="Flicek P."/>
            <person name="Searle S."/>
            <person name="Wang J."/>
            <person name="Kuratani S."/>
            <person name="Yin Y."/>
            <person name="Aken B."/>
            <person name="Zhang G."/>
            <person name="Irie N."/>
        </authorList>
    </citation>
    <scope>NUCLEOTIDE SEQUENCE [LARGE SCALE GENOMIC DNA]</scope>
    <source>
        <strain evidence="4">Daiwa-1</strain>
    </source>
</reference>
<evidence type="ECO:0000256" key="2">
    <source>
        <dbReference type="ARBA" id="ARBA00022777"/>
    </source>
</evidence>
<reference evidence="4" key="1">
    <citation type="submission" date="2011-10" db="EMBL/GenBank/DDBJ databases">
        <authorList>
            <consortium name="Soft-shell Turtle Genome Consortium"/>
        </authorList>
    </citation>
    <scope>NUCLEOTIDE SEQUENCE [LARGE SCALE GENOMIC DNA]</scope>
    <source>
        <strain evidence="4">Daiwa-1</strain>
    </source>
</reference>
<dbReference type="eggNOG" id="KOG0612">
    <property type="taxonomic scope" value="Eukaryota"/>
</dbReference>
<dbReference type="HOGENOM" id="CLU_2644485_0_0_1"/>
<dbReference type="EMBL" id="AGCU01075218">
    <property type="status" value="NOT_ANNOTATED_CDS"/>
    <property type="molecule type" value="Genomic_DNA"/>
</dbReference>
<dbReference type="Proteomes" id="UP000007267">
    <property type="component" value="Unassembled WGS sequence"/>
</dbReference>
<dbReference type="AlphaFoldDB" id="K7GCQ0"/>
<name>K7GCQ0_PELSI</name>
<reference evidence="3" key="4">
    <citation type="submission" date="2025-09" db="UniProtKB">
        <authorList>
            <consortium name="Ensembl"/>
        </authorList>
    </citation>
    <scope>IDENTIFICATION</scope>
</reference>
<dbReference type="PANTHER" id="PTHR22988">
    <property type="entry name" value="MYOTONIC DYSTROPHY S/T KINASE-RELATED"/>
    <property type="match status" value="1"/>
</dbReference>
<dbReference type="GeneTree" id="ENSGT00940000162019"/>
<evidence type="ECO:0000313" key="4">
    <source>
        <dbReference type="Proteomes" id="UP000007267"/>
    </source>
</evidence>
<dbReference type="InterPro" id="IPR050839">
    <property type="entry name" value="Rho-assoc_Ser/Thr_Kinase"/>
</dbReference>
<keyword evidence="4" id="KW-1185">Reference proteome</keyword>
<dbReference type="GO" id="GO:0005856">
    <property type="term" value="C:cytoskeleton"/>
    <property type="evidence" value="ECO:0007669"/>
    <property type="project" value="TreeGrafter"/>
</dbReference>
<keyword evidence="2" id="KW-0418">Kinase</keyword>
<dbReference type="GO" id="GO:0004674">
    <property type="term" value="F:protein serine/threonine kinase activity"/>
    <property type="evidence" value="ECO:0007669"/>
    <property type="project" value="UniProtKB-KW"/>
</dbReference>
<evidence type="ECO:0000313" key="3">
    <source>
        <dbReference type="Ensembl" id="ENSPSIP00000018061.1"/>
    </source>
</evidence>
<reference evidence="3" key="3">
    <citation type="submission" date="2025-08" db="UniProtKB">
        <authorList>
            <consortium name="Ensembl"/>
        </authorList>
    </citation>
    <scope>IDENTIFICATION</scope>
</reference>
<dbReference type="EMBL" id="AGCU01075219">
    <property type="status" value="NOT_ANNOTATED_CDS"/>
    <property type="molecule type" value="Genomic_DNA"/>
</dbReference>
<dbReference type="OMA" id="WITTVHY"/>
<keyword evidence="1" id="KW-0723">Serine/threonine-protein kinase</keyword>
<dbReference type="GO" id="GO:0005737">
    <property type="term" value="C:cytoplasm"/>
    <property type="evidence" value="ECO:0007669"/>
    <property type="project" value="TreeGrafter"/>
</dbReference>
<organism evidence="3 4">
    <name type="scientific">Pelodiscus sinensis</name>
    <name type="common">Chinese softshell turtle</name>
    <name type="synonym">Trionyx sinensis</name>
    <dbReference type="NCBI Taxonomy" id="13735"/>
    <lineage>
        <taxon>Eukaryota</taxon>
        <taxon>Metazoa</taxon>
        <taxon>Chordata</taxon>
        <taxon>Craniata</taxon>
        <taxon>Vertebrata</taxon>
        <taxon>Euteleostomi</taxon>
        <taxon>Archelosauria</taxon>
        <taxon>Testudinata</taxon>
        <taxon>Testudines</taxon>
        <taxon>Cryptodira</taxon>
        <taxon>Trionychia</taxon>
        <taxon>Trionychidae</taxon>
        <taxon>Pelodiscus</taxon>
    </lineage>
</organism>
<proteinExistence type="predicted"/>
<accession>K7GCQ0</accession>
<keyword evidence="2" id="KW-0808">Transferase</keyword>
<dbReference type="GO" id="GO:0031032">
    <property type="term" value="P:actomyosin structure organization"/>
    <property type="evidence" value="ECO:0007669"/>
    <property type="project" value="TreeGrafter"/>
</dbReference>
<dbReference type="STRING" id="13735.ENSPSIP00000018061"/>
<dbReference type="PANTHER" id="PTHR22988:SF79">
    <property type="entry name" value="LOW QUALITY PROTEIN: MYOTONIN-PROTEIN KINASE"/>
    <property type="match status" value="1"/>
</dbReference>
<dbReference type="Ensembl" id="ENSPSIT00000018145.1">
    <property type="protein sequence ID" value="ENSPSIP00000018061.1"/>
    <property type="gene ID" value="ENSPSIG00000016069.1"/>
</dbReference>
<evidence type="ECO:0000256" key="1">
    <source>
        <dbReference type="ARBA" id="ARBA00022527"/>
    </source>
</evidence>
<dbReference type="InterPro" id="IPR011009">
    <property type="entry name" value="Kinase-like_dom_sf"/>
</dbReference>